<evidence type="ECO:0000313" key="1">
    <source>
        <dbReference type="EMBL" id="KAK3272365.1"/>
    </source>
</evidence>
<accession>A0AAE0G676</accession>
<dbReference type="EMBL" id="LGRX02009012">
    <property type="protein sequence ID" value="KAK3272365.1"/>
    <property type="molecule type" value="Genomic_DNA"/>
</dbReference>
<comment type="caution">
    <text evidence="1">The sequence shown here is derived from an EMBL/GenBank/DDBJ whole genome shotgun (WGS) entry which is preliminary data.</text>
</comment>
<dbReference type="AlphaFoldDB" id="A0AAE0G676"/>
<organism evidence="1 2">
    <name type="scientific">Cymbomonas tetramitiformis</name>
    <dbReference type="NCBI Taxonomy" id="36881"/>
    <lineage>
        <taxon>Eukaryota</taxon>
        <taxon>Viridiplantae</taxon>
        <taxon>Chlorophyta</taxon>
        <taxon>Pyramimonadophyceae</taxon>
        <taxon>Pyramimonadales</taxon>
        <taxon>Pyramimonadaceae</taxon>
        <taxon>Cymbomonas</taxon>
    </lineage>
</organism>
<evidence type="ECO:0000313" key="2">
    <source>
        <dbReference type="Proteomes" id="UP001190700"/>
    </source>
</evidence>
<name>A0AAE0G676_9CHLO</name>
<protein>
    <submittedName>
        <fullName evidence="1">Uncharacterized protein</fullName>
    </submittedName>
</protein>
<reference evidence="1 2" key="1">
    <citation type="journal article" date="2015" name="Genome Biol. Evol.">
        <title>Comparative Genomics of a Bacterivorous Green Alga Reveals Evolutionary Causalities and Consequences of Phago-Mixotrophic Mode of Nutrition.</title>
        <authorList>
            <person name="Burns J.A."/>
            <person name="Paasch A."/>
            <person name="Narechania A."/>
            <person name="Kim E."/>
        </authorList>
    </citation>
    <scope>NUCLEOTIDE SEQUENCE [LARGE SCALE GENOMIC DNA]</scope>
    <source>
        <strain evidence="1 2">PLY_AMNH</strain>
    </source>
</reference>
<dbReference type="Proteomes" id="UP001190700">
    <property type="component" value="Unassembled WGS sequence"/>
</dbReference>
<sequence>YLLLGEGAKVRACCPDDVVEAERWGRVLVSWGRGCSKSVPALGMWWRAERWGRERVQRSERAAGMWVEAERWGRVLSLGVEGVA</sequence>
<keyword evidence="2" id="KW-1185">Reference proteome</keyword>
<proteinExistence type="predicted"/>
<feature type="non-terminal residue" evidence="1">
    <location>
        <position position="1"/>
    </location>
</feature>
<gene>
    <name evidence="1" type="ORF">CYMTET_19338</name>
</gene>